<comment type="caution">
    <text evidence="3">The sequence shown here is derived from an EMBL/GenBank/DDBJ whole genome shotgun (WGS) entry which is preliminary data.</text>
</comment>
<dbReference type="Pfam" id="PF04773">
    <property type="entry name" value="FecR"/>
    <property type="match status" value="1"/>
</dbReference>
<accession>A0A1F6GR96</accession>
<name>A0A1F6GR96_9PROT</name>
<proteinExistence type="predicted"/>
<evidence type="ECO:0000313" key="3">
    <source>
        <dbReference type="EMBL" id="OGH00652.1"/>
    </source>
</evidence>
<dbReference type="Gene3D" id="2.60.120.1440">
    <property type="match status" value="1"/>
</dbReference>
<evidence type="ECO:0000256" key="1">
    <source>
        <dbReference type="SAM" id="MobiDB-lite"/>
    </source>
</evidence>
<dbReference type="InterPro" id="IPR006860">
    <property type="entry name" value="FecR"/>
</dbReference>
<dbReference type="EMBL" id="MFNF01000043">
    <property type="protein sequence ID" value="OGH00652.1"/>
    <property type="molecule type" value="Genomic_DNA"/>
</dbReference>
<reference evidence="3 4" key="1">
    <citation type="journal article" date="2016" name="Nat. Commun.">
        <title>Thousands of microbial genomes shed light on interconnected biogeochemical processes in an aquifer system.</title>
        <authorList>
            <person name="Anantharaman K."/>
            <person name="Brown C.T."/>
            <person name="Hug L.A."/>
            <person name="Sharon I."/>
            <person name="Castelle C.J."/>
            <person name="Probst A.J."/>
            <person name="Thomas B.C."/>
            <person name="Singh A."/>
            <person name="Wilkins M.J."/>
            <person name="Karaoz U."/>
            <person name="Brodie E.L."/>
            <person name="Williams K.H."/>
            <person name="Hubbard S.S."/>
            <person name="Banfield J.F."/>
        </authorList>
    </citation>
    <scope>NUCLEOTIDE SEQUENCE [LARGE SCALE GENOMIC DNA]</scope>
</reference>
<protein>
    <recommendedName>
        <fullName evidence="2">FecR protein domain-containing protein</fullName>
    </recommendedName>
</protein>
<feature type="region of interest" description="Disordered" evidence="1">
    <location>
        <begin position="239"/>
        <end position="320"/>
    </location>
</feature>
<feature type="compositionally biased region" description="Basic and acidic residues" evidence="1">
    <location>
        <begin position="254"/>
        <end position="276"/>
    </location>
</feature>
<feature type="compositionally biased region" description="Polar residues" evidence="1">
    <location>
        <begin position="294"/>
        <end position="309"/>
    </location>
</feature>
<feature type="region of interest" description="Disordered" evidence="1">
    <location>
        <begin position="181"/>
        <end position="218"/>
    </location>
</feature>
<evidence type="ECO:0000259" key="2">
    <source>
        <dbReference type="Pfam" id="PF04773"/>
    </source>
</evidence>
<gene>
    <name evidence="3" type="ORF">A2557_03185</name>
</gene>
<dbReference type="Proteomes" id="UP000177583">
    <property type="component" value="Unassembled WGS sequence"/>
</dbReference>
<dbReference type="AlphaFoldDB" id="A0A1F6GR96"/>
<sequence>MKGFGSWILVLCGLTLPGLVLGQEPYGHVQVEQGSLVLLRGLGETKVAALAKPVEVQMDDLLRVGPDSQATLTTKEGTRLDLGANSLFQIRPWKLGSKRGYLKMVYGKAQFSQVKINPNQPPFQVRTAMAVIGVKGTRWQQEVTSEGNSQVLTQEGRVGVQGLSGEEQVVGSGQISLVLGGQPASPTKNAPALPPKGVAGLAAPAPNSDEASDFSSESALVESGVVDVKTLADSKQTEVGLGDSLEGSPVLEIKPAEREDAEFDRSYEATESDQRSEANFPPVAPPPIEIPPGATSSDPGTDGVQQNLEKSGKINLGFEK</sequence>
<feature type="domain" description="FecR protein" evidence="2">
    <location>
        <begin position="61"/>
        <end position="158"/>
    </location>
</feature>
<organism evidence="3 4">
    <name type="scientific">Candidatus Lambdaproteobacteria bacterium RIFOXYD2_FULL_56_26</name>
    <dbReference type="NCBI Taxonomy" id="1817773"/>
    <lineage>
        <taxon>Bacteria</taxon>
        <taxon>Pseudomonadati</taxon>
        <taxon>Pseudomonadota</taxon>
        <taxon>Candidatus Lambdaproteobacteria</taxon>
    </lineage>
</organism>
<dbReference type="PANTHER" id="PTHR38731">
    <property type="entry name" value="LIPL45-RELATED LIPOPROTEIN-RELATED"/>
    <property type="match status" value="1"/>
</dbReference>
<evidence type="ECO:0000313" key="4">
    <source>
        <dbReference type="Proteomes" id="UP000177583"/>
    </source>
</evidence>